<keyword evidence="1" id="KW-0472">Membrane</keyword>
<name>A0A0V1ANF2_TRISP</name>
<dbReference type="InParanoid" id="A0A0V1ANF2"/>
<comment type="caution">
    <text evidence="2">The sequence shown here is derived from an EMBL/GenBank/DDBJ whole genome shotgun (WGS) entry which is preliminary data.</text>
</comment>
<sequence>MIFKSCYLIVELLIRFMLHRFSILCSAICLIIWNFSKNLGDIVIMGTSENLGDFSTSGTF</sequence>
<gene>
    <name evidence="2" type="ORF">T01_11071</name>
</gene>
<keyword evidence="1" id="KW-0812">Transmembrane</keyword>
<feature type="transmembrane region" description="Helical" evidence="1">
    <location>
        <begin position="12"/>
        <end position="35"/>
    </location>
</feature>
<dbReference type="Proteomes" id="UP000054776">
    <property type="component" value="Unassembled WGS sequence"/>
</dbReference>
<evidence type="ECO:0000313" key="2">
    <source>
        <dbReference type="EMBL" id="KRY26106.1"/>
    </source>
</evidence>
<evidence type="ECO:0000256" key="1">
    <source>
        <dbReference type="SAM" id="Phobius"/>
    </source>
</evidence>
<evidence type="ECO:0000313" key="3">
    <source>
        <dbReference type="Proteomes" id="UP000054776"/>
    </source>
</evidence>
<protein>
    <submittedName>
        <fullName evidence="2">Uncharacterized protein</fullName>
    </submittedName>
</protein>
<accession>A0A0V1ANF2</accession>
<proteinExistence type="predicted"/>
<reference evidence="2 3" key="1">
    <citation type="submission" date="2015-01" db="EMBL/GenBank/DDBJ databases">
        <title>Evolution of Trichinella species and genotypes.</title>
        <authorList>
            <person name="Korhonen P.K."/>
            <person name="Edoardo P."/>
            <person name="Giuseppe L.R."/>
            <person name="Gasser R.B."/>
        </authorList>
    </citation>
    <scope>NUCLEOTIDE SEQUENCE [LARGE SCALE GENOMIC DNA]</scope>
    <source>
        <strain evidence="2">ISS3</strain>
    </source>
</reference>
<dbReference type="EMBL" id="JYDH01000570">
    <property type="protein sequence ID" value="KRY26106.1"/>
    <property type="molecule type" value="Genomic_DNA"/>
</dbReference>
<keyword evidence="3" id="KW-1185">Reference proteome</keyword>
<organism evidence="2 3">
    <name type="scientific">Trichinella spiralis</name>
    <name type="common">Trichina worm</name>
    <dbReference type="NCBI Taxonomy" id="6334"/>
    <lineage>
        <taxon>Eukaryota</taxon>
        <taxon>Metazoa</taxon>
        <taxon>Ecdysozoa</taxon>
        <taxon>Nematoda</taxon>
        <taxon>Enoplea</taxon>
        <taxon>Dorylaimia</taxon>
        <taxon>Trichinellida</taxon>
        <taxon>Trichinellidae</taxon>
        <taxon>Trichinella</taxon>
    </lineage>
</organism>
<keyword evidence="1" id="KW-1133">Transmembrane helix</keyword>
<dbReference type="AlphaFoldDB" id="A0A0V1ANF2"/>